<feature type="transmembrane region" description="Helical" evidence="1">
    <location>
        <begin position="73"/>
        <end position="94"/>
    </location>
</feature>
<organism evidence="2 3">
    <name type="scientific">Pantoea eucrina</name>
    <dbReference type="NCBI Taxonomy" id="472693"/>
    <lineage>
        <taxon>Bacteria</taxon>
        <taxon>Pseudomonadati</taxon>
        <taxon>Pseudomonadota</taxon>
        <taxon>Gammaproteobacteria</taxon>
        <taxon>Enterobacterales</taxon>
        <taxon>Erwiniaceae</taxon>
        <taxon>Pantoea</taxon>
    </lineage>
</organism>
<evidence type="ECO:0000313" key="3">
    <source>
        <dbReference type="Proteomes" id="UP001288620"/>
    </source>
</evidence>
<keyword evidence="1" id="KW-0472">Membrane</keyword>
<reference evidence="3" key="1">
    <citation type="submission" date="2023-07" db="EMBL/GenBank/DDBJ databases">
        <title>Structural and functional analysis of rice phyllospheric bacteria for their antimicrobial properties and defense elicitation against blast disease.</title>
        <authorList>
            <person name="Sahu K.P."/>
            <person name="Asharani P."/>
            <person name="Kumar M."/>
            <person name="Reddy B."/>
            <person name="Kumar A."/>
        </authorList>
    </citation>
    <scope>NUCLEOTIDE SEQUENCE [LARGE SCALE GENOMIC DNA]</scope>
    <source>
        <strain evidence="3">OsEp_Plm_30P10</strain>
    </source>
</reference>
<dbReference type="EMBL" id="JAOBTT010000001">
    <property type="protein sequence ID" value="MDZ7276723.1"/>
    <property type="molecule type" value="Genomic_DNA"/>
</dbReference>
<feature type="transmembrane region" description="Helical" evidence="1">
    <location>
        <begin position="12"/>
        <end position="36"/>
    </location>
</feature>
<evidence type="ECO:0000313" key="2">
    <source>
        <dbReference type="EMBL" id="MDZ7276723.1"/>
    </source>
</evidence>
<comment type="caution">
    <text evidence="2">The sequence shown here is derived from an EMBL/GenBank/DDBJ whole genome shotgun (WGS) entry which is preliminary data.</text>
</comment>
<feature type="transmembrane region" description="Helical" evidence="1">
    <location>
        <begin position="179"/>
        <end position="197"/>
    </location>
</feature>
<feature type="transmembrane region" description="Helical" evidence="1">
    <location>
        <begin position="48"/>
        <end position="66"/>
    </location>
</feature>
<dbReference type="Proteomes" id="UP001288620">
    <property type="component" value="Unassembled WGS sequence"/>
</dbReference>
<dbReference type="RefSeq" id="WP_322540963.1">
    <property type="nucleotide sequence ID" value="NZ_JAOBTT010000001.1"/>
</dbReference>
<name>A0ABU5L9V9_9GAMM</name>
<keyword evidence="1" id="KW-1133">Transmembrane helix</keyword>
<keyword evidence="3" id="KW-1185">Reference proteome</keyword>
<accession>A0ABU5L9V9</accession>
<feature type="transmembrane region" description="Helical" evidence="1">
    <location>
        <begin position="100"/>
        <end position="118"/>
    </location>
</feature>
<sequence length="227" mass="25693">MRENLLIIGREAAAFLTSGLILLFCMAMVYIDVNWMNNALHENSFTEIAQELMLALIATLFFIAAWQRPAQRSALTLVGGFFSCMLIREMDFLFDMIEHGAWLTFALATAAASLAVALRTPRQILSGLAALLQHRQWQTMAAGLLAVLLFSRLFGMHQLWQHLMLDGYHRVVKNMAEEVTELFGYSLCLTASVRYLWHTRPARVAQRRAQARYAAQPSPLSSHRSTF</sequence>
<protein>
    <recommendedName>
        <fullName evidence="4">Transporter</fullName>
    </recommendedName>
</protein>
<proteinExistence type="predicted"/>
<feature type="transmembrane region" description="Helical" evidence="1">
    <location>
        <begin position="139"/>
        <end position="159"/>
    </location>
</feature>
<gene>
    <name evidence="2" type="ORF">N4G40_00295</name>
</gene>
<keyword evidence="1" id="KW-0812">Transmembrane</keyword>
<evidence type="ECO:0008006" key="4">
    <source>
        <dbReference type="Google" id="ProtNLM"/>
    </source>
</evidence>
<evidence type="ECO:0000256" key="1">
    <source>
        <dbReference type="SAM" id="Phobius"/>
    </source>
</evidence>